<protein>
    <submittedName>
        <fullName evidence="2">Uncharacterized protein DUF4148</fullName>
    </submittedName>
</protein>
<evidence type="ECO:0000313" key="2">
    <source>
        <dbReference type="EMBL" id="PYE12869.1"/>
    </source>
</evidence>
<gene>
    <name evidence="2" type="ORF">C7410_1516</name>
</gene>
<dbReference type="Pfam" id="PF13663">
    <property type="entry name" value="DUF4148"/>
    <property type="match status" value="1"/>
</dbReference>
<sequence length="104" mass="11504">MKSWLKFVWVPFVGAVSVSAVAAPDLTQQECHSYPFVKPAHEVTHADLMRELRELEAAGYQPNANDNVYPADIEAAQQRLADMYRSDCLPQHTAAAATFPAKSD</sequence>
<reference evidence="2 3" key="1">
    <citation type="submission" date="2018-06" db="EMBL/GenBank/DDBJ databases">
        <title>Genomic Encyclopedia of Type Strains, Phase IV (KMG-V): Genome sequencing to study the core and pangenomes of soil and plant-associated prokaryotes.</title>
        <authorList>
            <person name="Whitman W."/>
        </authorList>
    </citation>
    <scope>NUCLEOTIDE SEQUENCE [LARGE SCALE GENOMIC DNA]</scope>
    <source>
        <strain evidence="2 3">SRCL-318</strain>
    </source>
</reference>
<proteinExistence type="predicted"/>
<evidence type="ECO:0000313" key="3">
    <source>
        <dbReference type="Proteomes" id="UP000247772"/>
    </source>
</evidence>
<feature type="signal peptide" evidence="1">
    <location>
        <begin position="1"/>
        <end position="22"/>
    </location>
</feature>
<feature type="chain" id="PRO_5015944495" evidence="1">
    <location>
        <begin position="23"/>
        <end position="104"/>
    </location>
</feature>
<dbReference type="InterPro" id="IPR025421">
    <property type="entry name" value="DUF4148"/>
</dbReference>
<dbReference type="AlphaFoldDB" id="A0A2V4U0B6"/>
<dbReference type="RefSeq" id="WP_110857840.1">
    <property type="nucleotide sequence ID" value="NZ_QJSQ01000051.1"/>
</dbReference>
<dbReference type="Proteomes" id="UP000247772">
    <property type="component" value="Unassembled WGS sequence"/>
</dbReference>
<keyword evidence="1" id="KW-0732">Signal</keyword>
<evidence type="ECO:0000256" key="1">
    <source>
        <dbReference type="SAM" id="SignalP"/>
    </source>
</evidence>
<accession>A0A2V4U0B6</accession>
<comment type="caution">
    <text evidence="2">The sequence shown here is derived from an EMBL/GenBank/DDBJ whole genome shotgun (WGS) entry which is preliminary data.</text>
</comment>
<dbReference type="EMBL" id="QJSQ01000051">
    <property type="protein sequence ID" value="PYE12869.1"/>
    <property type="molecule type" value="Genomic_DNA"/>
</dbReference>
<organism evidence="2 3">
    <name type="scientific">Paraburkholderia silvatlantica</name>
    <dbReference type="NCBI Taxonomy" id="321895"/>
    <lineage>
        <taxon>Bacteria</taxon>
        <taxon>Pseudomonadati</taxon>
        <taxon>Pseudomonadota</taxon>
        <taxon>Betaproteobacteria</taxon>
        <taxon>Burkholderiales</taxon>
        <taxon>Burkholderiaceae</taxon>
        <taxon>Paraburkholderia</taxon>
    </lineage>
</organism>
<name>A0A2V4U0B6_9BURK</name>
<dbReference type="OrthoDB" id="9030534at2"/>